<evidence type="ECO:0000256" key="1">
    <source>
        <dbReference type="ARBA" id="ARBA00004141"/>
    </source>
</evidence>
<comment type="subcellular location">
    <subcellularLocation>
        <location evidence="1">Membrane</location>
        <topology evidence="1">Multi-pass membrane protein</topology>
    </subcellularLocation>
</comment>
<evidence type="ECO:0000256" key="3">
    <source>
        <dbReference type="ARBA" id="ARBA00022692"/>
    </source>
</evidence>
<dbReference type="PROSITE" id="PS00668">
    <property type="entry name" value="COMPLEX1_ND1_2"/>
    <property type="match status" value="1"/>
</dbReference>
<comment type="caution">
    <text evidence="6">The sequence shown here is derived from an EMBL/GenBank/DDBJ whole genome shotgun (WGS) entry which is preliminary data.</text>
</comment>
<sequence>MGNVRVSSQGSFLVVDHRVGSFIGSRAGAQGSWYYPGAKNPGVPPPYRMLSHRQRLEKHGRATCRETCTCGSGRGPRNYRAPFDLPEAEAESVAGYNVEYARDAILNSSLLAEANVPGSRGLILTETRGGSLPTSKYSILGKPKKTADSFSIEKNSQTNPAGWSISEILSAGNPETDDHGPDLTSTGGVLINEPQNPTFFSDKINRGHDILLILIEFDGLSLTESIHKPRPR</sequence>
<organism evidence="6">
    <name type="scientific">Sesamum calycinum</name>
    <dbReference type="NCBI Taxonomy" id="2727403"/>
    <lineage>
        <taxon>Eukaryota</taxon>
        <taxon>Viridiplantae</taxon>
        <taxon>Streptophyta</taxon>
        <taxon>Embryophyta</taxon>
        <taxon>Tracheophyta</taxon>
        <taxon>Spermatophyta</taxon>
        <taxon>Magnoliopsida</taxon>
        <taxon>eudicotyledons</taxon>
        <taxon>Gunneridae</taxon>
        <taxon>Pentapetalae</taxon>
        <taxon>asterids</taxon>
        <taxon>lamiids</taxon>
        <taxon>Lamiales</taxon>
        <taxon>Pedaliaceae</taxon>
        <taxon>Sesamum</taxon>
    </lineage>
</organism>
<evidence type="ECO:0000313" key="6">
    <source>
        <dbReference type="EMBL" id="KAL0302426.1"/>
    </source>
</evidence>
<reference evidence="6" key="2">
    <citation type="journal article" date="2024" name="Plant">
        <title>Genomic evolution and insights into agronomic trait innovations of Sesamum species.</title>
        <authorList>
            <person name="Miao H."/>
            <person name="Wang L."/>
            <person name="Qu L."/>
            <person name="Liu H."/>
            <person name="Sun Y."/>
            <person name="Le M."/>
            <person name="Wang Q."/>
            <person name="Wei S."/>
            <person name="Zheng Y."/>
            <person name="Lin W."/>
            <person name="Duan Y."/>
            <person name="Cao H."/>
            <person name="Xiong S."/>
            <person name="Wang X."/>
            <person name="Wei L."/>
            <person name="Li C."/>
            <person name="Ma Q."/>
            <person name="Ju M."/>
            <person name="Zhao R."/>
            <person name="Li G."/>
            <person name="Mu C."/>
            <person name="Tian Q."/>
            <person name="Mei H."/>
            <person name="Zhang T."/>
            <person name="Gao T."/>
            <person name="Zhang H."/>
        </authorList>
    </citation>
    <scope>NUCLEOTIDE SEQUENCE</scope>
    <source>
        <strain evidence="6">KEN8</strain>
    </source>
</reference>
<dbReference type="GO" id="GO:0016020">
    <property type="term" value="C:membrane"/>
    <property type="evidence" value="ECO:0007669"/>
    <property type="project" value="UniProtKB-SubCell"/>
</dbReference>
<proteinExistence type="inferred from homology"/>
<dbReference type="AlphaFoldDB" id="A0AAW2K8M3"/>
<keyword evidence="4" id="KW-1133">Transmembrane helix</keyword>
<comment type="similarity">
    <text evidence="2">Belongs to the complex I subunit 1 family.</text>
</comment>
<protein>
    <submittedName>
        <fullName evidence="6">NADH-ubiquinone oxidoreductase chain 1</fullName>
    </submittedName>
</protein>
<dbReference type="InterPro" id="IPR018086">
    <property type="entry name" value="NADH_UbQ_OxRdtase_su1_CS"/>
</dbReference>
<dbReference type="PANTHER" id="PTHR11432">
    <property type="entry name" value="NADH DEHYDROGENASE SUBUNIT 1"/>
    <property type="match status" value="1"/>
</dbReference>
<keyword evidence="5" id="KW-0472">Membrane</keyword>
<keyword evidence="3" id="KW-0812">Transmembrane</keyword>
<dbReference type="GO" id="GO:0009060">
    <property type="term" value="P:aerobic respiration"/>
    <property type="evidence" value="ECO:0007669"/>
    <property type="project" value="TreeGrafter"/>
</dbReference>
<evidence type="ECO:0000256" key="2">
    <source>
        <dbReference type="ARBA" id="ARBA00010535"/>
    </source>
</evidence>
<dbReference type="GO" id="GO:0003954">
    <property type="term" value="F:NADH dehydrogenase activity"/>
    <property type="evidence" value="ECO:0007669"/>
    <property type="project" value="TreeGrafter"/>
</dbReference>
<accession>A0AAW2K8M3</accession>
<dbReference type="EMBL" id="JACGWM010000564">
    <property type="protein sequence ID" value="KAL0302426.1"/>
    <property type="molecule type" value="Genomic_DNA"/>
</dbReference>
<name>A0AAW2K8M3_9LAMI</name>
<dbReference type="InterPro" id="IPR001694">
    <property type="entry name" value="NADH_UbQ_OxRdtase_su1/FPO"/>
</dbReference>
<reference evidence="6" key="1">
    <citation type="submission" date="2020-06" db="EMBL/GenBank/DDBJ databases">
        <authorList>
            <person name="Li T."/>
            <person name="Hu X."/>
            <person name="Zhang T."/>
            <person name="Song X."/>
            <person name="Zhang H."/>
            <person name="Dai N."/>
            <person name="Sheng W."/>
            <person name="Hou X."/>
            <person name="Wei L."/>
        </authorList>
    </citation>
    <scope>NUCLEOTIDE SEQUENCE</scope>
    <source>
        <strain evidence="6">KEN8</strain>
        <tissue evidence="6">Leaf</tissue>
    </source>
</reference>
<dbReference type="PANTHER" id="PTHR11432:SF3">
    <property type="entry name" value="NADH-UBIQUINONE OXIDOREDUCTASE CHAIN 1"/>
    <property type="match status" value="1"/>
</dbReference>
<evidence type="ECO:0000256" key="4">
    <source>
        <dbReference type="ARBA" id="ARBA00022989"/>
    </source>
</evidence>
<gene>
    <name evidence="6" type="ORF">Scaly_3033200</name>
</gene>
<evidence type="ECO:0000256" key="5">
    <source>
        <dbReference type="ARBA" id="ARBA00023136"/>
    </source>
</evidence>